<feature type="domain" description="Zn(2)-C6 fungal-type" evidence="3">
    <location>
        <begin position="57"/>
        <end position="87"/>
    </location>
</feature>
<dbReference type="PROSITE" id="PS50048">
    <property type="entry name" value="ZN2_CY6_FUNGAL_2"/>
    <property type="match status" value="1"/>
</dbReference>
<dbReference type="PANTHER" id="PTHR47657">
    <property type="entry name" value="STEROL REGULATORY ELEMENT-BINDING PROTEIN ECM22"/>
    <property type="match status" value="1"/>
</dbReference>
<dbReference type="InterPro" id="IPR036864">
    <property type="entry name" value="Zn2-C6_fun-type_DNA-bd_sf"/>
</dbReference>
<protein>
    <submittedName>
        <fullName evidence="4">Zn(2)-C6 fungal-type transcription factor afumD</fullName>
    </submittedName>
</protein>
<dbReference type="PANTHER" id="PTHR47657:SF14">
    <property type="entry name" value="ZN(2)-C6 FUNGAL-TYPE DOMAIN-CONTAINING PROTEIN"/>
    <property type="match status" value="1"/>
</dbReference>
<name>A0ABR0SB82_9HYPO</name>
<proteinExistence type="predicted"/>
<keyword evidence="1" id="KW-0539">Nucleus</keyword>
<feature type="region of interest" description="Disordered" evidence="2">
    <location>
        <begin position="89"/>
        <end position="124"/>
    </location>
</feature>
<sequence>MNGDPSRTVSEEAEKTSRGITVAPEPIFQVLSFQPGKSTLQARRYQKRRTHKKSKAGCLGCKVKRVKCDEAKPVCARCLRNNVFCSYPSDESEASPSSQCRQSGSSPNETIPATNQTSLMTENRLSPPVPLDTIQHSPYGTPRLALLHHFQNLFTEITVLGSTDFSEIVSLGLSRPYLLSAIFAVSASHLRHNTPNPSPPYHIAEHFQQSLAIRNFQTALAQPLDQQAADALLLTSMLLNLLSFSMLMDEDPGDSWVFSRGEGRLNWFALNLGLKPLLYATEEYRENTILQWMYESSDDDQQTFHGESHDLTGVPSLWLKFCNLDASTPTEHVFFEPLRILAVLRNLPPINDTFFLYLGFFGTLDVEFRRLLEGNDERAMWILGYWFGLLCRFEGIWWMRARARRDYRAICLWLRQRWGGNDVERDEEQMRRELMNYLSTVTVTEWNGIVDMISDVVIPCDH</sequence>
<accession>A0ABR0SB82</accession>
<dbReference type="CDD" id="cd00067">
    <property type="entry name" value="GAL4"/>
    <property type="match status" value="1"/>
</dbReference>
<dbReference type="InterPro" id="IPR021858">
    <property type="entry name" value="Fun_TF"/>
</dbReference>
<dbReference type="SUPFAM" id="SSF57701">
    <property type="entry name" value="Zn2/Cys6 DNA-binding domain"/>
    <property type="match status" value="1"/>
</dbReference>
<feature type="region of interest" description="Disordered" evidence="2">
    <location>
        <begin position="1"/>
        <end position="20"/>
    </location>
</feature>
<keyword evidence="5" id="KW-1185">Reference proteome</keyword>
<dbReference type="EMBL" id="JAVFKD010000015">
    <property type="protein sequence ID" value="KAK5989424.1"/>
    <property type="molecule type" value="Genomic_DNA"/>
</dbReference>
<evidence type="ECO:0000313" key="5">
    <source>
        <dbReference type="Proteomes" id="UP001338125"/>
    </source>
</evidence>
<feature type="compositionally biased region" description="Polar residues" evidence="2">
    <location>
        <begin position="108"/>
        <end position="124"/>
    </location>
</feature>
<dbReference type="InterPro" id="IPR052400">
    <property type="entry name" value="Zn2-C6_fungal_TF"/>
</dbReference>
<dbReference type="InterPro" id="IPR001138">
    <property type="entry name" value="Zn2Cys6_DnaBD"/>
</dbReference>
<feature type="compositionally biased region" description="Low complexity" evidence="2">
    <location>
        <begin position="95"/>
        <end position="107"/>
    </location>
</feature>
<dbReference type="Proteomes" id="UP001338125">
    <property type="component" value="Unassembled WGS sequence"/>
</dbReference>
<evidence type="ECO:0000259" key="3">
    <source>
        <dbReference type="PROSITE" id="PS50048"/>
    </source>
</evidence>
<dbReference type="Gene3D" id="4.10.240.10">
    <property type="entry name" value="Zn(2)-C6 fungal-type DNA-binding domain"/>
    <property type="match status" value="1"/>
</dbReference>
<gene>
    <name evidence="4" type="ORF">PT974_10943</name>
</gene>
<dbReference type="Pfam" id="PF11951">
    <property type="entry name" value="Fungal_trans_2"/>
    <property type="match status" value="1"/>
</dbReference>
<comment type="caution">
    <text evidence="4">The sequence shown here is derived from an EMBL/GenBank/DDBJ whole genome shotgun (WGS) entry which is preliminary data.</text>
</comment>
<reference evidence="4 5" key="1">
    <citation type="submission" date="2024-01" db="EMBL/GenBank/DDBJ databases">
        <title>Complete genome of Cladobotryum mycophilum ATHUM6906.</title>
        <authorList>
            <person name="Christinaki A.C."/>
            <person name="Myridakis A.I."/>
            <person name="Kouvelis V.N."/>
        </authorList>
    </citation>
    <scope>NUCLEOTIDE SEQUENCE [LARGE SCALE GENOMIC DNA]</scope>
    <source>
        <strain evidence="4 5">ATHUM6906</strain>
    </source>
</reference>
<dbReference type="SMART" id="SM00066">
    <property type="entry name" value="GAL4"/>
    <property type="match status" value="1"/>
</dbReference>
<organism evidence="4 5">
    <name type="scientific">Cladobotryum mycophilum</name>
    <dbReference type="NCBI Taxonomy" id="491253"/>
    <lineage>
        <taxon>Eukaryota</taxon>
        <taxon>Fungi</taxon>
        <taxon>Dikarya</taxon>
        <taxon>Ascomycota</taxon>
        <taxon>Pezizomycotina</taxon>
        <taxon>Sordariomycetes</taxon>
        <taxon>Hypocreomycetidae</taxon>
        <taxon>Hypocreales</taxon>
        <taxon>Hypocreaceae</taxon>
        <taxon>Cladobotryum</taxon>
    </lineage>
</organism>
<dbReference type="PROSITE" id="PS00463">
    <property type="entry name" value="ZN2_CY6_FUNGAL_1"/>
    <property type="match status" value="1"/>
</dbReference>
<evidence type="ECO:0000256" key="2">
    <source>
        <dbReference type="SAM" id="MobiDB-lite"/>
    </source>
</evidence>
<evidence type="ECO:0000256" key="1">
    <source>
        <dbReference type="ARBA" id="ARBA00023242"/>
    </source>
</evidence>
<evidence type="ECO:0000313" key="4">
    <source>
        <dbReference type="EMBL" id="KAK5989424.1"/>
    </source>
</evidence>
<dbReference type="Pfam" id="PF00172">
    <property type="entry name" value="Zn_clus"/>
    <property type="match status" value="1"/>
</dbReference>